<evidence type="ECO:0000256" key="5">
    <source>
        <dbReference type="ARBA" id="ARBA00022617"/>
    </source>
</evidence>
<evidence type="ECO:0000256" key="6">
    <source>
        <dbReference type="ARBA" id="ARBA00022692"/>
    </source>
</evidence>
<keyword evidence="8 14" id="KW-1133">Transmembrane helix</keyword>
<comment type="cofactor">
    <cofactor evidence="1 13">
        <name>heme</name>
        <dbReference type="ChEBI" id="CHEBI:30413"/>
    </cofactor>
</comment>
<dbReference type="AlphaFoldDB" id="A0A4Y9YS33"/>
<dbReference type="STRING" id="34475.A0A4Y9YS33"/>
<comment type="caution">
    <text evidence="15">The sequence shown here is derived from an EMBL/GenBank/DDBJ whole genome shotgun (WGS) entry which is preliminary data.</text>
</comment>
<dbReference type="Pfam" id="PF00067">
    <property type="entry name" value="p450"/>
    <property type="match status" value="2"/>
</dbReference>
<dbReference type="GO" id="GO:0020037">
    <property type="term" value="F:heme binding"/>
    <property type="evidence" value="ECO:0007669"/>
    <property type="project" value="InterPro"/>
</dbReference>
<dbReference type="Proteomes" id="UP000298390">
    <property type="component" value="Unassembled WGS sequence"/>
</dbReference>
<keyword evidence="9" id="KW-0560">Oxidoreductase</keyword>
<evidence type="ECO:0000313" key="16">
    <source>
        <dbReference type="Proteomes" id="UP000298390"/>
    </source>
</evidence>
<evidence type="ECO:0000256" key="1">
    <source>
        <dbReference type="ARBA" id="ARBA00001971"/>
    </source>
</evidence>
<proteinExistence type="inferred from homology"/>
<evidence type="ECO:0000256" key="9">
    <source>
        <dbReference type="ARBA" id="ARBA00023002"/>
    </source>
</evidence>
<evidence type="ECO:0000256" key="4">
    <source>
        <dbReference type="ARBA" id="ARBA00010617"/>
    </source>
</evidence>
<dbReference type="PRINTS" id="PR00385">
    <property type="entry name" value="P450"/>
</dbReference>
<name>A0A4Y9YS33_9APHY</name>
<evidence type="ECO:0000256" key="11">
    <source>
        <dbReference type="ARBA" id="ARBA00023033"/>
    </source>
</evidence>
<evidence type="ECO:0000256" key="14">
    <source>
        <dbReference type="SAM" id="Phobius"/>
    </source>
</evidence>
<evidence type="ECO:0000256" key="10">
    <source>
        <dbReference type="ARBA" id="ARBA00023004"/>
    </source>
</evidence>
<gene>
    <name evidence="15" type="ORF">EVJ58_g2253</name>
</gene>
<comment type="pathway">
    <text evidence="3">Secondary metabolite biosynthesis.</text>
</comment>
<feature type="binding site" description="axial binding residue" evidence="13">
    <location>
        <position position="518"/>
    </location>
    <ligand>
        <name>heme</name>
        <dbReference type="ChEBI" id="CHEBI:30413"/>
    </ligand>
    <ligandPart>
        <name>Fe</name>
        <dbReference type="ChEBI" id="CHEBI:18248"/>
    </ligandPart>
</feature>
<keyword evidence="12 14" id="KW-0472">Membrane</keyword>
<keyword evidence="11" id="KW-0503">Monooxygenase</keyword>
<protein>
    <recommendedName>
        <fullName evidence="17">Cytochrome P450</fullName>
    </recommendedName>
</protein>
<keyword evidence="6 14" id="KW-0812">Transmembrane</keyword>
<dbReference type="CDD" id="cd11065">
    <property type="entry name" value="CYP64-like"/>
    <property type="match status" value="1"/>
</dbReference>
<dbReference type="PANTHER" id="PTHR46300">
    <property type="entry name" value="P450, PUTATIVE (EUROFUNG)-RELATED-RELATED"/>
    <property type="match status" value="1"/>
</dbReference>
<dbReference type="InterPro" id="IPR050364">
    <property type="entry name" value="Cytochrome_P450_fung"/>
</dbReference>
<dbReference type="InterPro" id="IPR001128">
    <property type="entry name" value="Cyt_P450"/>
</dbReference>
<evidence type="ECO:0000256" key="8">
    <source>
        <dbReference type="ARBA" id="ARBA00022989"/>
    </source>
</evidence>
<dbReference type="GO" id="GO:0016705">
    <property type="term" value="F:oxidoreductase activity, acting on paired donors, with incorporation or reduction of molecular oxygen"/>
    <property type="evidence" value="ECO:0007669"/>
    <property type="project" value="InterPro"/>
</dbReference>
<comment type="subcellular location">
    <subcellularLocation>
        <location evidence="2">Membrane</location>
    </subcellularLocation>
</comment>
<dbReference type="InterPro" id="IPR036396">
    <property type="entry name" value="Cyt_P450_sf"/>
</dbReference>
<evidence type="ECO:0000313" key="15">
    <source>
        <dbReference type="EMBL" id="TFY64992.1"/>
    </source>
</evidence>
<dbReference type="GO" id="GO:0004497">
    <property type="term" value="F:monooxygenase activity"/>
    <property type="evidence" value="ECO:0007669"/>
    <property type="project" value="UniProtKB-KW"/>
</dbReference>
<evidence type="ECO:0000256" key="2">
    <source>
        <dbReference type="ARBA" id="ARBA00004370"/>
    </source>
</evidence>
<reference evidence="15 16" key="1">
    <citation type="submission" date="2019-01" db="EMBL/GenBank/DDBJ databases">
        <title>Genome sequencing of the rare red list fungi Fomitopsis rosea.</title>
        <authorList>
            <person name="Buettner E."/>
            <person name="Kellner H."/>
        </authorList>
    </citation>
    <scope>NUCLEOTIDE SEQUENCE [LARGE SCALE GENOMIC DNA]</scope>
    <source>
        <strain evidence="15 16">DSM 105464</strain>
    </source>
</reference>
<evidence type="ECO:0008006" key="17">
    <source>
        <dbReference type="Google" id="ProtNLM"/>
    </source>
</evidence>
<dbReference type="GO" id="GO:0016020">
    <property type="term" value="C:membrane"/>
    <property type="evidence" value="ECO:0007669"/>
    <property type="project" value="UniProtKB-SubCell"/>
</dbReference>
<dbReference type="Gene3D" id="1.10.630.10">
    <property type="entry name" value="Cytochrome P450"/>
    <property type="match status" value="1"/>
</dbReference>
<organism evidence="15 16">
    <name type="scientific">Rhodofomes roseus</name>
    <dbReference type="NCBI Taxonomy" id="34475"/>
    <lineage>
        <taxon>Eukaryota</taxon>
        <taxon>Fungi</taxon>
        <taxon>Dikarya</taxon>
        <taxon>Basidiomycota</taxon>
        <taxon>Agaricomycotina</taxon>
        <taxon>Agaricomycetes</taxon>
        <taxon>Polyporales</taxon>
        <taxon>Rhodofomes</taxon>
    </lineage>
</organism>
<accession>A0A4Y9YS33</accession>
<keyword evidence="7 13" id="KW-0479">Metal-binding</keyword>
<dbReference type="SUPFAM" id="SSF48264">
    <property type="entry name" value="Cytochrome P450"/>
    <property type="match status" value="1"/>
</dbReference>
<evidence type="ECO:0000256" key="7">
    <source>
        <dbReference type="ARBA" id="ARBA00022723"/>
    </source>
</evidence>
<comment type="similarity">
    <text evidence="4">Belongs to the cytochrome P450 family.</text>
</comment>
<keyword evidence="5 13" id="KW-0349">Heme</keyword>
<keyword evidence="10 13" id="KW-0408">Iron</keyword>
<dbReference type="InterPro" id="IPR002401">
    <property type="entry name" value="Cyt_P450_E_grp-I"/>
</dbReference>
<evidence type="ECO:0000256" key="3">
    <source>
        <dbReference type="ARBA" id="ARBA00005179"/>
    </source>
</evidence>
<dbReference type="PRINTS" id="PR00463">
    <property type="entry name" value="EP450I"/>
</dbReference>
<dbReference type="EMBL" id="SEKV01000081">
    <property type="protein sequence ID" value="TFY64992.1"/>
    <property type="molecule type" value="Genomic_DNA"/>
</dbReference>
<evidence type="ECO:0000256" key="12">
    <source>
        <dbReference type="ARBA" id="ARBA00023136"/>
    </source>
</evidence>
<dbReference type="GO" id="GO:0005506">
    <property type="term" value="F:iron ion binding"/>
    <property type="evidence" value="ECO:0007669"/>
    <property type="project" value="InterPro"/>
</dbReference>
<sequence length="605" mass="68268">MSDVQLRDVTTLDYTVVLSTLLLSILLYVFAQRRSSQYRGTPHPPGPTGIPVLGNLLQVNVLRPYPQFLAWAREYGPIFRVRMGFTQMVVLNTAEAADELLVNRGTIYSGRASPHVAMDLVSDGQRMVFLGYEHAWRVVRRALQGVIGPGPSRQLRRMQEFESRVLMHDLLLHGDQSVIEEHIQGPSGEVPERHWFAIIRRYTTGVVLNMTYGQRVNRLIGHPYLSALHPSWVEVMTLIQCNSHRIYNVMGNFTKVSQPGNYMADGFSVLRWLPDFLAPWRIEAPSHSLHLDREMDLWGRLLEECRATFKSGIALAGFVPTYLRARADAGLEDLPGGGVSSTAPAGPSDTSAFGWMRDKLLAYTAGSMLEAGSDTTAATIETFIMFMLHNPDALKRAQLEVDEVVPVAQGRLPSWEDEERLPWVIACIKETLRRRPPTIMGVPHRADADDVYEGYFIPKGTTVIGNIWAIHMDASRYPDPLAFRPERWYTPGKPTRWASGPTSQDRDHYAFGWGRRFCQGSYMAEASLFIVLTRLLWGLDISCPPARLPDPNDEETTWTDGFIPVPKIFPAAFRVRSEAHAEVIRNVYADVQREWQVLGLAVDER</sequence>
<dbReference type="PANTHER" id="PTHR46300:SF2">
    <property type="entry name" value="CYTOCHROME P450 MONOOXYGENASE ALNH-RELATED"/>
    <property type="match status" value="1"/>
</dbReference>
<evidence type="ECO:0000256" key="13">
    <source>
        <dbReference type="PIRSR" id="PIRSR602401-1"/>
    </source>
</evidence>
<feature type="transmembrane region" description="Helical" evidence="14">
    <location>
        <begin position="12"/>
        <end position="31"/>
    </location>
</feature>